<comment type="caution">
    <text evidence="3">The sequence shown here is derived from an EMBL/GenBank/DDBJ whole genome shotgun (WGS) entry which is preliminary data.</text>
</comment>
<sequence>MRNVAHSNPHARVLMRALKFSSGATWHVTQPIPVEQFQWPDLEAGGVTDMGRALLMVAEELKIPPMDPRGLPPVLVLISDGHPTDDVSKGISAIMEQPWGKKAVRIAIGIGHDADHNVLRRFINHPEIQPLQANNAEQLVHYIKWASTAVLQSSSSPAVTDTSTHNGSGLHIPVPAPTNTMPIDSDVW</sequence>
<dbReference type="EMBL" id="BNJJ01000001">
    <property type="protein sequence ID" value="GHO82272.1"/>
    <property type="molecule type" value="Genomic_DNA"/>
</dbReference>
<dbReference type="InterPro" id="IPR036465">
    <property type="entry name" value="vWFA_dom_sf"/>
</dbReference>
<dbReference type="InterPro" id="IPR002035">
    <property type="entry name" value="VWF_A"/>
</dbReference>
<accession>A0ABQ3V822</accession>
<dbReference type="SUPFAM" id="SSF53300">
    <property type="entry name" value="vWA-like"/>
    <property type="match status" value="1"/>
</dbReference>
<evidence type="ECO:0000313" key="3">
    <source>
        <dbReference type="EMBL" id="GHO82272.1"/>
    </source>
</evidence>
<feature type="region of interest" description="Disordered" evidence="1">
    <location>
        <begin position="156"/>
        <end position="188"/>
    </location>
</feature>
<feature type="compositionally biased region" description="Polar residues" evidence="1">
    <location>
        <begin position="156"/>
        <end position="167"/>
    </location>
</feature>
<proteinExistence type="predicted"/>
<organism evidence="3 4">
    <name type="scientific">Dictyobacter formicarum</name>
    <dbReference type="NCBI Taxonomy" id="2778368"/>
    <lineage>
        <taxon>Bacteria</taxon>
        <taxon>Bacillati</taxon>
        <taxon>Chloroflexota</taxon>
        <taxon>Ktedonobacteria</taxon>
        <taxon>Ktedonobacterales</taxon>
        <taxon>Dictyobacteraceae</taxon>
        <taxon>Dictyobacter</taxon>
    </lineage>
</organism>
<evidence type="ECO:0000313" key="4">
    <source>
        <dbReference type="Proteomes" id="UP000635565"/>
    </source>
</evidence>
<dbReference type="Proteomes" id="UP000635565">
    <property type="component" value="Unassembled WGS sequence"/>
</dbReference>
<evidence type="ECO:0000256" key="1">
    <source>
        <dbReference type="SAM" id="MobiDB-lite"/>
    </source>
</evidence>
<protein>
    <recommendedName>
        <fullName evidence="2">VWFA domain-containing protein</fullName>
    </recommendedName>
</protein>
<dbReference type="PROSITE" id="PS50234">
    <property type="entry name" value="VWFA"/>
    <property type="match status" value="1"/>
</dbReference>
<feature type="domain" description="VWFA" evidence="2">
    <location>
        <begin position="34"/>
        <end position="159"/>
    </location>
</feature>
<keyword evidence="4" id="KW-1185">Reference proteome</keyword>
<name>A0ABQ3V822_9CHLR</name>
<evidence type="ECO:0000259" key="2">
    <source>
        <dbReference type="PROSITE" id="PS50234"/>
    </source>
</evidence>
<dbReference type="Gene3D" id="3.40.50.410">
    <property type="entry name" value="von Willebrand factor, type A domain"/>
    <property type="match status" value="1"/>
</dbReference>
<gene>
    <name evidence="3" type="ORF">KSZ_02780</name>
</gene>
<reference evidence="3 4" key="1">
    <citation type="journal article" date="2021" name="Int. J. Syst. Evol. Microbiol.">
        <title>Reticulibacter mediterranei gen. nov., sp. nov., within the new family Reticulibacteraceae fam. nov., and Ktedonospora formicarum gen. nov., sp. nov., Ktedonobacter robiniae sp. nov., Dictyobacter formicarum sp. nov. and Dictyobacter arantiisoli sp. nov., belonging to the class Ktedonobacteria.</title>
        <authorList>
            <person name="Yabe S."/>
            <person name="Zheng Y."/>
            <person name="Wang C.M."/>
            <person name="Sakai Y."/>
            <person name="Abe K."/>
            <person name="Yokota A."/>
            <person name="Donadio S."/>
            <person name="Cavaletti L."/>
            <person name="Monciardini P."/>
        </authorList>
    </citation>
    <scope>NUCLEOTIDE SEQUENCE [LARGE SCALE GENOMIC DNA]</scope>
    <source>
        <strain evidence="3 4">SOSP1-9</strain>
    </source>
</reference>
<dbReference type="Pfam" id="PF00092">
    <property type="entry name" value="VWA"/>
    <property type="match status" value="1"/>
</dbReference>